<feature type="compositionally biased region" description="Low complexity" evidence="7">
    <location>
        <begin position="585"/>
        <end position="602"/>
    </location>
</feature>
<keyword evidence="5" id="KW-1133">Transmembrane helix</keyword>
<gene>
    <name evidence="9" type="ORF">H5P28_05005</name>
</gene>
<dbReference type="InterPro" id="IPR058624">
    <property type="entry name" value="MdtA-like_HH"/>
</dbReference>
<dbReference type="GO" id="GO:0016020">
    <property type="term" value="C:membrane"/>
    <property type="evidence" value="ECO:0007669"/>
    <property type="project" value="InterPro"/>
</dbReference>
<comment type="caution">
    <text evidence="9">The sequence shown here is derived from an EMBL/GenBank/DDBJ whole genome shotgun (WGS) entry which is preliminary data.</text>
</comment>
<evidence type="ECO:0000259" key="8">
    <source>
        <dbReference type="PROSITE" id="PS50983"/>
    </source>
</evidence>
<evidence type="ECO:0000256" key="2">
    <source>
        <dbReference type="ARBA" id="ARBA00009477"/>
    </source>
</evidence>
<name>A0A842HD47_9BACT</name>
<dbReference type="RefSeq" id="WP_185674621.1">
    <property type="nucleotide sequence ID" value="NZ_JACHVB010000014.1"/>
</dbReference>
<dbReference type="PROSITE" id="PS50983">
    <property type="entry name" value="FE_B12_PBP"/>
    <property type="match status" value="1"/>
</dbReference>
<reference evidence="9 10" key="1">
    <citation type="submission" date="2020-07" db="EMBL/GenBank/DDBJ databases">
        <authorList>
            <person name="Feng X."/>
        </authorList>
    </citation>
    <scope>NUCLEOTIDE SEQUENCE [LARGE SCALE GENOMIC DNA]</scope>
    <source>
        <strain evidence="9 10">JCM31066</strain>
    </source>
</reference>
<dbReference type="Pfam" id="PF25917">
    <property type="entry name" value="BSH_RND"/>
    <property type="match status" value="1"/>
</dbReference>
<dbReference type="NCBIfam" id="NF038402">
    <property type="entry name" value="TroA_like"/>
    <property type="match status" value="1"/>
</dbReference>
<keyword evidence="6" id="KW-0472">Membrane</keyword>
<dbReference type="PANTHER" id="PTHR30367">
    <property type="entry name" value="P-HYDROXYBENZOIC ACID EFFLUX PUMP SUBUNIT AAEA-RELATED"/>
    <property type="match status" value="1"/>
</dbReference>
<dbReference type="GO" id="GO:0022857">
    <property type="term" value="F:transmembrane transporter activity"/>
    <property type="evidence" value="ECO:0007669"/>
    <property type="project" value="InterPro"/>
</dbReference>
<evidence type="ECO:0000313" key="10">
    <source>
        <dbReference type="Proteomes" id="UP000546464"/>
    </source>
</evidence>
<evidence type="ECO:0000256" key="3">
    <source>
        <dbReference type="ARBA" id="ARBA00022692"/>
    </source>
</evidence>
<dbReference type="Proteomes" id="UP000546464">
    <property type="component" value="Unassembled WGS sequence"/>
</dbReference>
<evidence type="ECO:0000256" key="6">
    <source>
        <dbReference type="ARBA" id="ARBA00023136"/>
    </source>
</evidence>
<dbReference type="Gene3D" id="3.40.50.1980">
    <property type="entry name" value="Nitrogenase molybdenum iron protein domain"/>
    <property type="match status" value="2"/>
</dbReference>
<sequence>MLKKIIKVVVTLCAVALAGILAWAYWHQYLLNPWTRDGQVQAYVVGVAARVSGPMIDVPVQDNQFVKRGDLLFVIDPTDYQQDVDGARAALNKAETSAELLKLEIERRTPLLAQQLISVEDYQILQAKYAEALADIEVAVASLQLSELNLSYTRVYAPVDGYVTNLVVTTGTYVTKGQPLMALVDANDFWVTGYFRETDLKGVRPGKRAEVRFMGHYDEPLDGVVQSVGWGIFRADGAEGQNLLPVVAPTVDWVRLAQRFPVRVHLLNPPADLPLRVGTTASVLILPDAVEYAQIPDNTPTLTDGRGDPVAVPEYARRIVSLAPSTTELVYALGAGDRLIADTEFCRYPVQALALPKVQGFDSPNAEALLELNPDLVLVSDITRPDTVKRLRDLGLCVFVLPSKGLDGLVRDIELLGNVLDRDEQAADLLASFELLRASLAMRFAGLPEEERPRVFLSYGALETYTAGPGTFPDQLIREAGGRNIAAGVKGEWVELSQETLVESDPQVILLPGDISQPVEQAGELLLARYRADPVWSKLDAVRTGRIFIIDNTLFNIPGPRLTVALEALADTFHPASPEAEEESGSPSPASAEPAEAPTAAEGISPEVFAQPGDPDQDPSGIFTAPASEADLLTPAPAGVDKAP</sequence>
<dbReference type="SUPFAM" id="SSF53807">
    <property type="entry name" value="Helical backbone' metal receptor"/>
    <property type="match status" value="1"/>
</dbReference>
<organism evidence="9 10">
    <name type="scientific">Ruficoccus amylovorans</name>
    <dbReference type="NCBI Taxonomy" id="1804625"/>
    <lineage>
        <taxon>Bacteria</taxon>
        <taxon>Pseudomonadati</taxon>
        <taxon>Verrucomicrobiota</taxon>
        <taxon>Opitutia</taxon>
        <taxon>Puniceicoccales</taxon>
        <taxon>Cerasicoccaceae</taxon>
        <taxon>Ruficoccus</taxon>
    </lineage>
</organism>
<dbReference type="Gene3D" id="2.40.30.170">
    <property type="match status" value="1"/>
</dbReference>
<dbReference type="InterPro" id="IPR050393">
    <property type="entry name" value="MFP_Efflux_Pump"/>
</dbReference>
<dbReference type="Pfam" id="PF25963">
    <property type="entry name" value="Beta-barrel_AAEA"/>
    <property type="match status" value="1"/>
</dbReference>
<dbReference type="AlphaFoldDB" id="A0A842HD47"/>
<dbReference type="InterPro" id="IPR058625">
    <property type="entry name" value="MdtA-like_BSH"/>
</dbReference>
<accession>A0A842HD47</accession>
<proteinExistence type="inferred from homology"/>
<dbReference type="InterPro" id="IPR002491">
    <property type="entry name" value="ABC_transptr_periplasmic_BD"/>
</dbReference>
<evidence type="ECO:0000313" key="9">
    <source>
        <dbReference type="EMBL" id="MBC2593616.1"/>
    </source>
</evidence>
<comment type="similarity">
    <text evidence="2">Belongs to the membrane fusion protein (MFP) (TC 8.A.1) family.</text>
</comment>
<comment type="subcellular location">
    <subcellularLocation>
        <location evidence="1">Membrane</location>
        <topology evidence="1">Single-pass membrane protein</topology>
    </subcellularLocation>
</comment>
<keyword evidence="3" id="KW-0812">Transmembrane</keyword>
<dbReference type="SUPFAM" id="SSF111369">
    <property type="entry name" value="HlyD-like secretion proteins"/>
    <property type="match status" value="1"/>
</dbReference>
<dbReference type="EMBL" id="JACHVB010000014">
    <property type="protein sequence ID" value="MBC2593616.1"/>
    <property type="molecule type" value="Genomic_DNA"/>
</dbReference>
<dbReference type="PANTHER" id="PTHR30367:SF1">
    <property type="entry name" value="MULTIDRUG RESISTANCE PROTEIN MDTN"/>
    <property type="match status" value="1"/>
</dbReference>
<evidence type="ECO:0000256" key="1">
    <source>
        <dbReference type="ARBA" id="ARBA00004167"/>
    </source>
</evidence>
<evidence type="ECO:0000256" key="7">
    <source>
        <dbReference type="SAM" id="MobiDB-lite"/>
    </source>
</evidence>
<dbReference type="InterPro" id="IPR006143">
    <property type="entry name" value="RND_pump_MFP"/>
</dbReference>
<dbReference type="Pfam" id="PF25876">
    <property type="entry name" value="HH_MFP_RND"/>
    <property type="match status" value="1"/>
</dbReference>
<dbReference type="Gene3D" id="2.40.50.100">
    <property type="match status" value="1"/>
</dbReference>
<feature type="domain" description="Fe/B12 periplasmic-binding" evidence="8">
    <location>
        <begin position="318"/>
        <end position="577"/>
    </location>
</feature>
<feature type="region of interest" description="Disordered" evidence="7">
    <location>
        <begin position="576"/>
        <end position="644"/>
    </location>
</feature>
<protein>
    <submittedName>
        <fullName evidence="9">Efflux RND transporter periplasmic adaptor subunit</fullName>
    </submittedName>
</protein>
<dbReference type="NCBIfam" id="TIGR01730">
    <property type="entry name" value="RND_mfp"/>
    <property type="match status" value="1"/>
</dbReference>
<dbReference type="InterPro" id="IPR058634">
    <property type="entry name" value="AaeA-lik-b-barrel"/>
</dbReference>
<evidence type="ECO:0000256" key="5">
    <source>
        <dbReference type="ARBA" id="ARBA00022989"/>
    </source>
</evidence>
<dbReference type="InterPro" id="IPR054828">
    <property type="entry name" value="Vit_B12_bind_prot"/>
</dbReference>
<keyword evidence="10" id="KW-1185">Reference proteome</keyword>
<keyword evidence="4" id="KW-0732">Signal</keyword>
<dbReference type="Pfam" id="PF01497">
    <property type="entry name" value="Peripla_BP_2"/>
    <property type="match status" value="1"/>
</dbReference>
<evidence type="ECO:0000256" key="4">
    <source>
        <dbReference type="ARBA" id="ARBA00022729"/>
    </source>
</evidence>